<keyword evidence="2" id="KW-1185">Reference proteome</keyword>
<dbReference type="RefSeq" id="XP_064854884.1">
    <property type="nucleotide sequence ID" value="XM_064998812.1"/>
</dbReference>
<name>A0AAV5QUS2_9ASCO</name>
<protein>
    <submittedName>
        <fullName evidence="1">Uncharacterized protein</fullName>
    </submittedName>
</protein>
<comment type="caution">
    <text evidence="1">The sequence shown here is derived from an EMBL/GenBank/DDBJ whole genome shotgun (WGS) entry which is preliminary data.</text>
</comment>
<evidence type="ECO:0000313" key="1">
    <source>
        <dbReference type="EMBL" id="GMM37888.1"/>
    </source>
</evidence>
<dbReference type="GeneID" id="90075863"/>
<evidence type="ECO:0000313" key="2">
    <source>
        <dbReference type="Proteomes" id="UP001360560"/>
    </source>
</evidence>
<dbReference type="EMBL" id="BTFZ01000013">
    <property type="protein sequence ID" value="GMM37888.1"/>
    <property type="molecule type" value="Genomic_DNA"/>
</dbReference>
<sequence length="65" mass="7559">MAFDFKFRDLGEYMDRADTLVYYSGMEFTANAIAAVGSIWRHENDKEDYITGSDQLSEARRNIKK</sequence>
<gene>
    <name evidence="1" type="ORF">DASC09_052130</name>
</gene>
<dbReference type="AlphaFoldDB" id="A0AAV5QUS2"/>
<accession>A0AAV5QUS2</accession>
<dbReference type="Proteomes" id="UP001360560">
    <property type="component" value="Unassembled WGS sequence"/>
</dbReference>
<organism evidence="1 2">
    <name type="scientific">Saccharomycopsis crataegensis</name>
    <dbReference type="NCBI Taxonomy" id="43959"/>
    <lineage>
        <taxon>Eukaryota</taxon>
        <taxon>Fungi</taxon>
        <taxon>Dikarya</taxon>
        <taxon>Ascomycota</taxon>
        <taxon>Saccharomycotina</taxon>
        <taxon>Saccharomycetes</taxon>
        <taxon>Saccharomycopsidaceae</taxon>
        <taxon>Saccharomycopsis</taxon>
    </lineage>
</organism>
<proteinExistence type="predicted"/>
<reference evidence="1 2" key="1">
    <citation type="journal article" date="2023" name="Elife">
        <title>Identification of key yeast species and microbe-microbe interactions impacting larval growth of Drosophila in the wild.</title>
        <authorList>
            <person name="Mure A."/>
            <person name="Sugiura Y."/>
            <person name="Maeda R."/>
            <person name="Honda K."/>
            <person name="Sakurai N."/>
            <person name="Takahashi Y."/>
            <person name="Watada M."/>
            <person name="Katoh T."/>
            <person name="Gotoh A."/>
            <person name="Gotoh Y."/>
            <person name="Taniguchi I."/>
            <person name="Nakamura K."/>
            <person name="Hayashi T."/>
            <person name="Katayama T."/>
            <person name="Uemura T."/>
            <person name="Hattori Y."/>
        </authorList>
    </citation>
    <scope>NUCLEOTIDE SEQUENCE [LARGE SCALE GENOMIC DNA]</scope>
    <source>
        <strain evidence="1 2">SC-9</strain>
    </source>
</reference>